<dbReference type="Proteomes" id="UP000027120">
    <property type="component" value="Unassembled WGS sequence"/>
</dbReference>
<keyword evidence="2" id="KW-1185">Reference proteome</keyword>
<sequence length="220" mass="24531">MDKCLSLIASCFLRISTKRVQTRIAPILIESNLRANCYFLSLALLGLNHGDQGKRILEASSMGKERSLGSRGGYYRHEKIMVKGMSGEEGGSIPGNWDSNNKEWFGGVRRELLICVRAPHPWSASLASASYKTLFFPILSRREILFRKVRLAQASPKQVLVYTIYSSQEFTSDYSLHETVLVMESLLALWAFPLVALAGPPLSGFDLPFPLLLLSGFLDD</sequence>
<accession>A0A067DEF1</accession>
<proteinExistence type="predicted"/>
<evidence type="ECO:0000313" key="2">
    <source>
        <dbReference type="Proteomes" id="UP000027120"/>
    </source>
</evidence>
<evidence type="ECO:0000313" key="1">
    <source>
        <dbReference type="EMBL" id="KDO37417.1"/>
    </source>
</evidence>
<organism evidence="1 2">
    <name type="scientific">Citrus sinensis</name>
    <name type="common">Sweet orange</name>
    <name type="synonym">Citrus aurantium var. sinensis</name>
    <dbReference type="NCBI Taxonomy" id="2711"/>
    <lineage>
        <taxon>Eukaryota</taxon>
        <taxon>Viridiplantae</taxon>
        <taxon>Streptophyta</taxon>
        <taxon>Embryophyta</taxon>
        <taxon>Tracheophyta</taxon>
        <taxon>Spermatophyta</taxon>
        <taxon>Magnoliopsida</taxon>
        <taxon>eudicotyledons</taxon>
        <taxon>Gunneridae</taxon>
        <taxon>Pentapetalae</taxon>
        <taxon>rosids</taxon>
        <taxon>malvids</taxon>
        <taxon>Sapindales</taxon>
        <taxon>Rutaceae</taxon>
        <taxon>Aurantioideae</taxon>
        <taxon>Citrus</taxon>
    </lineage>
</organism>
<dbReference type="AlphaFoldDB" id="A0A067DEF1"/>
<gene>
    <name evidence="1" type="ORF">CISIN_1g038278mg</name>
</gene>
<protein>
    <submittedName>
        <fullName evidence="1">Uncharacterized protein</fullName>
    </submittedName>
</protein>
<reference evidence="1 2" key="1">
    <citation type="submission" date="2014-04" db="EMBL/GenBank/DDBJ databases">
        <authorList>
            <consortium name="International Citrus Genome Consortium"/>
            <person name="Gmitter F."/>
            <person name="Chen C."/>
            <person name="Farmerie W."/>
            <person name="Harkins T."/>
            <person name="Desany B."/>
            <person name="Mohiuddin M."/>
            <person name="Kodira C."/>
            <person name="Borodovsky M."/>
            <person name="Lomsadze A."/>
            <person name="Burns P."/>
            <person name="Jenkins J."/>
            <person name="Prochnik S."/>
            <person name="Shu S."/>
            <person name="Chapman J."/>
            <person name="Pitluck S."/>
            <person name="Schmutz J."/>
            <person name="Rokhsar D."/>
        </authorList>
    </citation>
    <scope>NUCLEOTIDE SEQUENCE</scope>
</reference>
<dbReference type="EMBL" id="KK790773">
    <property type="protein sequence ID" value="KDO37417.1"/>
    <property type="molecule type" value="Genomic_DNA"/>
</dbReference>
<name>A0A067DEF1_CITSI</name>